<keyword evidence="3 9" id="KW-0812">Transmembrane</keyword>
<accession>A0A132NXW0</accession>
<gene>
    <name evidence="10" type="ORF">QR46_1116</name>
</gene>
<dbReference type="Proteomes" id="UP000070089">
    <property type="component" value="Unassembled WGS sequence"/>
</dbReference>
<comment type="similarity">
    <text evidence="2">Belongs to the peptidase A22B family.</text>
</comment>
<evidence type="ECO:0000256" key="2">
    <source>
        <dbReference type="ARBA" id="ARBA00006859"/>
    </source>
</evidence>
<feature type="transmembrane region" description="Helical" evidence="9">
    <location>
        <begin position="140"/>
        <end position="157"/>
    </location>
</feature>
<proteinExistence type="inferred from homology"/>
<evidence type="ECO:0000256" key="3">
    <source>
        <dbReference type="ARBA" id="ARBA00022692"/>
    </source>
</evidence>
<dbReference type="OrthoDB" id="29661at2759"/>
<feature type="transmembrane region" description="Helical" evidence="9">
    <location>
        <begin position="220"/>
        <end position="239"/>
    </location>
</feature>
<feature type="transmembrane region" description="Helical" evidence="9">
    <location>
        <begin position="115"/>
        <end position="134"/>
    </location>
</feature>
<dbReference type="VEuPathDB" id="GiardiaDB:QR46_1116"/>
<evidence type="ECO:0000313" key="11">
    <source>
        <dbReference type="Proteomes" id="UP000070089"/>
    </source>
</evidence>
<evidence type="ECO:0000256" key="8">
    <source>
        <dbReference type="SAM" id="MobiDB-lite"/>
    </source>
</evidence>
<dbReference type="AlphaFoldDB" id="A0A132NXW0"/>
<evidence type="ECO:0000256" key="1">
    <source>
        <dbReference type="ARBA" id="ARBA00004477"/>
    </source>
</evidence>
<feature type="transmembrane region" description="Helical" evidence="9">
    <location>
        <begin position="68"/>
        <end position="89"/>
    </location>
</feature>
<feature type="region of interest" description="Disordered" evidence="8">
    <location>
        <begin position="327"/>
        <end position="378"/>
    </location>
</feature>
<keyword evidence="7 9" id="KW-0472">Membrane</keyword>
<name>A0A132NXW0_GIAIN</name>
<dbReference type="GO" id="GO:0033619">
    <property type="term" value="P:membrane protein proteolysis"/>
    <property type="evidence" value="ECO:0007669"/>
    <property type="project" value="TreeGrafter"/>
</dbReference>
<protein>
    <submittedName>
        <fullName evidence="10">Signal peptide peptidase/ minor histocompatibility antigen H13</fullName>
    </submittedName>
</protein>
<sequence>MIVAGVIFRGHCCSSGYNWCLSGDQRNDPLTKDFREQLGGKGAGKMFALSTALLVGLYVIVSKFRQDILPILMKAYFCYVLLMMVINFLRPTLFRNIYSTSPDNHPQYLVKWMKLYAVDLVSISAALPLLLIYWFSDNWIVMNLLAALVAIFSIEITRFKTLTIASITMIAFFFYDIYFVFFTPVMITVAKKITIPVKIVWPRELDTLSIWTSYSDTAKFTLLGLGDIILPGIYIALLARIEAHLATTKNITIKPSLTRACIAAYTISIIIAMCVLYIFRKGQPVLLYIVPCLLLTTYGLMYCRYGGDVRNIMLNYVDDDEDIVPFQPGAAKENRGADGETDGHDSSREKDEVLHSPEAVQITPSDSQASENNEALDQ</sequence>
<dbReference type="SMART" id="SM00730">
    <property type="entry name" value="PSN"/>
    <property type="match status" value="1"/>
</dbReference>
<feature type="transmembrane region" description="Helical" evidence="9">
    <location>
        <begin position="285"/>
        <end position="303"/>
    </location>
</feature>
<evidence type="ECO:0000256" key="6">
    <source>
        <dbReference type="ARBA" id="ARBA00022989"/>
    </source>
</evidence>
<comment type="subcellular location">
    <subcellularLocation>
        <location evidence="1">Endoplasmic reticulum membrane</location>
        <topology evidence="1">Multi-pass membrane protein</topology>
    </subcellularLocation>
</comment>
<dbReference type="PANTHER" id="PTHR12174:SF23">
    <property type="entry name" value="MINOR HISTOCOMPATIBILITY ANTIGEN H13"/>
    <property type="match status" value="1"/>
</dbReference>
<dbReference type="PANTHER" id="PTHR12174">
    <property type="entry name" value="SIGNAL PEPTIDE PEPTIDASE"/>
    <property type="match status" value="1"/>
</dbReference>
<feature type="transmembrane region" description="Helical" evidence="9">
    <location>
        <begin position="260"/>
        <end position="279"/>
    </location>
</feature>
<feature type="compositionally biased region" description="Polar residues" evidence="8">
    <location>
        <begin position="362"/>
        <end position="378"/>
    </location>
</feature>
<dbReference type="InterPro" id="IPR007369">
    <property type="entry name" value="Peptidase_A22B_SPP"/>
</dbReference>
<dbReference type="GO" id="GO:0006465">
    <property type="term" value="P:signal peptide processing"/>
    <property type="evidence" value="ECO:0007669"/>
    <property type="project" value="TreeGrafter"/>
</dbReference>
<reference evidence="10 11" key="1">
    <citation type="journal article" date="2015" name="Mol. Biochem. Parasitol.">
        <title>Identification of polymorphic genes for use in assemblage B genotyping assays through comparative genomics of multiple assemblage B Giardia duodenalis isolates.</title>
        <authorList>
            <person name="Wielinga C."/>
            <person name="Thompson R.C."/>
            <person name="Monis P."/>
            <person name="Ryan U."/>
        </authorList>
    </citation>
    <scope>NUCLEOTIDE SEQUENCE [LARGE SCALE GENOMIC DNA]</scope>
    <source>
        <strain evidence="10 11">BAH15c1</strain>
    </source>
</reference>
<evidence type="ECO:0000256" key="5">
    <source>
        <dbReference type="ARBA" id="ARBA00022824"/>
    </source>
</evidence>
<evidence type="ECO:0000313" key="10">
    <source>
        <dbReference type="EMBL" id="KWX14905.1"/>
    </source>
</evidence>
<keyword evidence="4" id="KW-0378">Hydrolase</keyword>
<dbReference type="GO" id="GO:0098554">
    <property type="term" value="C:cytoplasmic side of endoplasmic reticulum membrane"/>
    <property type="evidence" value="ECO:0007669"/>
    <property type="project" value="TreeGrafter"/>
</dbReference>
<comment type="caution">
    <text evidence="10">The sequence shown here is derived from an EMBL/GenBank/DDBJ whole genome shotgun (WGS) entry which is preliminary data.</text>
</comment>
<keyword evidence="6 9" id="KW-1133">Transmembrane helix</keyword>
<keyword evidence="5" id="KW-0256">Endoplasmic reticulum</keyword>
<dbReference type="Pfam" id="PF04258">
    <property type="entry name" value="Peptidase_A22B"/>
    <property type="match status" value="1"/>
</dbReference>
<feature type="transmembrane region" description="Helical" evidence="9">
    <location>
        <begin position="164"/>
        <end position="187"/>
    </location>
</feature>
<dbReference type="GO" id="GO:0042500">
    <property type="term" value="F:aspartic endopeptidase activity, intramembrane cleaving"/>
    <property type="evidence" value="ECO:0007669"/>
    <property type="project" value="InterPro"/>
</dbReference>
<evidence type="ECO:0000256" key="9">
    <source>
        <dbReference type="SAM" id="Phobius"/>
    </source>
</evidence>
<dbReference type="EMBL" id="JXTI01000020">
    <property type="protein sequence ID" value="KWX14905.1"/>
    <property type="molecule type" value="Genomic_DNA"/>
</dbReference>
<feature type="transmembrane region" description="Helical" evidence="9">
    <location>
        <begin position="42"/>
        <end position="62"/>
    </location>
</feature>
<dbReference type="GO" id="GO:0098553">
    <property type="term" value="C:lumenal side of endoplasmic reticulum membrane"/>
    <property type="evidence" value="ECO:0007669"/>
    <property type="project" value="TreeGrafter"/>
</dbReference>
<feature type="compositionally biased region" description="Basic and acidic residues" evidence="8">
    <location>
        <begin position="332"/>
        <end position="355"/>
    </location>
</feature>
<organism evidence="10 11">
    <name type="scientific">Giardia duodenalis assemblage B</name>
    <dbReference type="NCBI Taxonomy" id="1394984"/>
    <lineage>
        <taxon>Eukaryota</taxon>
        <taxon>Metamonada</taxon>
        <taxon>Diplomonadida</taxon>
        <taxon>Hexamitidae</taxon>
        <taxon>Giardiinae</taxon>
        <taxon>Giardia</taxon>
    </lineage>
</organism>
<evidence type="ECO:0000256" key="7">
    <source>
        <dbReference type="ARBA" id="ARBA00023136"/>
    </source>
</evidence>
<evidence type="ECO:0000256" key="4">
    <source>
        <dbReference type="ARBA" id="ARBA00022801"/>
    </source>
</evidence>
<dbReference type="InterPro" id="IPR006639">
    <property type="entry name" value="Preselin/SPP"/>
</dbReference>